<evidence type="ECO:0000313" key="1">
    <source>
        <dbReference type="EMBL" id="MEE4598224.1"/>
    </source>
</evidence>
<dbReference type="EMBL" id="JAZBJO010000045">
    <property type="protein sequence ID" value="MEE4598224.1"/>
    <property type="molecule type" value="Genomic_DNA"/>
</dbReference>
<dbReference type="Proteomes" id="UP001354709">
    <property type="component" value="Unassembled WGS sequence"/>
</dbReference>
<accession>A0ABU7QC69</accession>
<proteinExistence type="predicted"/>
<evidence type="ECO:0000313" key="2">
    <source>
        <dbReference type="Proteomes" id="UP001354709"/>
    </source>
</evidence>
<organism evidence="1 2">
    <name type="scientific">Streptomyces asiaticus subsp. ignotus</name>
    <dbReference type="NCBI Taxonomy" id="3098222"/>
    <lineage>
        <taxon>Bacteria</taxon>
        <taxon>Bacillati</taxon>
        <taxon>Actinomycetota</taxon>
        <taxon>Actinomycetes</taxon>
        <taxon>Kitasatosporales</taxon>
        <taxon>Streptomycetaceae</taxon>
        <taxon>Streptomyces</taxon>
        <taxon>Streptomyces violaceusniger group</taxon>
    </lineage>
</organism>
<comment type="caution">
    <text evidence="1">The sequence shown here is derived from an EMBL/GenBank/DDBJ whole genome shotgun (WGS) entry which is preliminary data.</text>
</comment>
<sequence length="170" mass="16474">MGLSSSISVSASAELTSTLDLGTASAPLNLRRAVSLASGTGAGKADKVFSDRRTLAASASEDLDLAGVLLDAFGGSITFARIKGLIISAADGNSNNVIVGGASSNGFVSWVGGATHTVTVRPGGTLALMAGGADATGYAVTAGTADLLHIANSGGSTSVTYDVVLIGASA</sequence>
<protein>
    <recommendedName>
        <fullName evidence="3">PLAT domain-containing protein</fullName>
    </recommendedName>
</protein>
<name>A0ABU7QC69_9ACTN</name>
<reference evidence="1 2" key="1">
    <citation type="submission" date="2023-11" db="EMBL/GenBank/DDBJ databases">
        <title>30 novel species of actinomycetes from the DSMZ collection.</title>
        <authorList>
            <person name="Nouioui I."/>
        </authorList>
    </citation>
    <scope>NUCLEOTIDE SEQUENCE [LARGE SCALE GENOMIC DNA]</scope>
    <source>
        <strain evidence="1 2">DSM 41524</strain>
    </source>
</reference>
<dbReference type="RefSeq" id="WP_330815423.1">
    <property type="nucleotide sequence ID" value="NZ_JAZBJO010000045.1"/>
</dbReference>
<gene>
    <name evidence="1" type="ORF">V2J94_41385</name>
</gene>
<keyword evidence="2" id="KW-1185">Reference proteome</keyword>
<evidence type="ECO:0008006" key="3">
    <source>
        <dbReference type="Google" id="ProtNLM"/>
    </source>
</evidence>